<dbReference type="EMBL" id="JAGIOA010000001">
    <property type="protein sequence ID" value="MBP2377155.1"/>
    <property type="molecule type" value="Genomic_DNA"/>
</dbReference>
<feature type="transmembrane region" description="Helical" evidence="1">
    <location>
        <begin position="228"/>
        <end position="253"/>
    </location>
</feature>
<evidence type="ECO:0000259" key="2">
    <source>
        <dbReference type="Pfam" id="PF10708"/>
    </source>
</evidence>
<keyword evidence="1" id="KW-0812">Transmembrane</keyword>
<dbReference type="RefSeq" id="WP_210096537.1">
    <property type="nucleotide sequence ID" value="NZ_BAAAIO010000001.1"/>
</dbReference>
<feature type="transmembrane region" description="Helical" evidence="1">
    <location>
        <begin position="78"/>
        <end position="101"/>
    </location>
</feature>
<comment type="caution">
    <text evidence="3">The sequence shown here is derived from an EMBL/GenBank/DDBJ whole genome shotgun (WGS) entry which is preliminary data.</text>
</comment>
<gene>
    <name evidence="3" type="ORF">JOF42_000650</name>
</gene>
<dbReference type="Pfam" id="PF10708">
    <property type="entry name" value="DUF2510"/>
    <property type="match status" value="2"/>
</dbReference>
<dbReference type="InterPro" id="IPR018929">
    <property type="entry name" value="DUF2510"/>
</dbReference>
<accession>A0ABS4WLT0</accession>
<name>A0ABS4WLT0_9MICO</name>
<proteinExistence type="predicted"/>
<feature type="domain" description="DUF2510" evidence="2">
    <location>
        <begin position="6"/>
        <end position="36"/>
    </location>
</feature>
<sequence>MSTPQGWYDAGTPGRQRWWDGVQWTAHERDIPPTSPPMGWYPVPGTTDVRWWDGVMWTPYRVRAGKPRPDALAVEPPVVGLTLGIVFLVLALLQLTAALISRNPGNFAVPVFLMAVAVIWIAGAAHSFTVRKRPVPQSAPVVDASVGPLPGEVDGPDAGWYPMTRQASRWWTGSRWTWYLGTRFGVRPGHAGPRGYLASMIVGWCVAAIAVIGAVVAVVGIVMEQSTVTVFLIAFGVVFALLMGGLSAFILLLTRSRRNAMLLPTTPPPLR</sequence>
<keyword evidence="4" id="KW-1185">Reference proteome</keyword>
<feature type="domain" description="DUF2510" evidence="2">
    <location>
        <begin position="39"/>
        <end position="69"/>
    </location>
</feature>
<organism evidence="3 4">
    <name type="scientific">Microbacterium phyllosphaerae</name>
    <dbReference type="NCBI Taxonomy" id="124798"/>
    <lineage>
        <taxon>Bacteria</taxon>
        <taxon>Bacillati</taxon>
        <taxon>Actinomycetota</taxon>
        <taxon>Actinomycetes</taxon>
        <taxon>Micrococcales</taxon>
        <taxon>Microbacteriaceae</taxon>
        <taxon>Microbacterium</taxon>
    </lineage>
</organism>
<keyword evidence="1" id="KW-0472">Membrane</keyword>
<protein>
    <recommendedName>
        <fullName evidence="2">DUF2510 domain-containing protein</fullName>
    </recommendedName>
</protein>
<reference evidence="3 4" key="1">
    <citation type="submission" date="2021-03" db="EMBL/GenBank/DDBJ databases">
        <title>Sequencing the genomes of 1000 actinobacteria strains.</title>
        <authorList>
            <person name="Klenk H.-P."/>
        </authorList>
    </citation>
    <scope>NUCLEOTIDE SEQUENCE [LARGE SCALE GENOMIC DNA]</scope>
    <source>
        <strain evidence="3 4">DSM 13468</strain>
    </source>
</reference>
<evidence type="ECO:0000256" key="1">
    <source>
        <dbReference type="SAM" id="Phobius"/>
    </source>
</evidence>
<feature type="transmembrane region" description="Helical" evidence="1">
    <location>
        <begin position="196"/>
        <end position="222"/>
    </location>
</feature>
<evidence type="ECO:0000313" key="3">
    <source>
        <dbReference type="EMBL" id="MBP2377155.1"/>
    </source>
</evidence>
<dbReference type="Proteomes" id="UP000703720">
    <property type="component" value="Unassembled WGS sequence"/>
</dbReference>
<evidence type="ECO:0000313" key="4">
    <source>
        <dbReference type="Proteomes" id="UP000703720"/>
    </source>
</evidence>
<keyword evidence="1" id="KW-1133">Transmembrane helix</keyword>
<feature type="transmembrane region" description="Helical" evidence="1">
    <location>
        <begin position="107"/>
        <end position="128"/>
    </location>
</feature>